<protein>
    <submittedName>
        <fullName evidence="1">Uncharacterized protein</fullName>
    </submittedName>
</protein>
<dbReference type="EMBL" id="MTKT01002492">
    <property type="protein sequence ID" value="OWM79269.1"/>
    <property type="molecule type" value="Genomic_DNA"/>
</dbReference>
<reference evidence="2" key="1">
    <citation type="journal article" date="2017" name="Plant J.">
        <title>The pomegranate (Punica granatum L.) genome and the genomics of punicalagin biosynthesis.</title>
        <authorList>
            <person name="Qin G."/>
            <person name="Xu C."/>
            <person name="Ming R."/>
            <person name="Tang H."/>
            <person name="Guyot R."/>
            <person name="Kramer E.M."/>
            <person name="Hu Y."/>
            <person name="Yi X."/>
            <person name="Qi Y."/>
            <person name="Xu X."/>
            <person name="Gao Z."/>
            <person name="Pan H."/>
            <person name="Jian J."/>
            <person name="Tian Y."/>
            <person name="Yue Z."/>
            <person name="Xu Y."/>
        </authorList>
    </citation>
    <scope>NUCLEOTIDE SEQUENCE [LARGE SCALE GENOMIC DNA]</scope>
    <source>
        <strain evidence="2">cv. Dabenzi</strain>
    </source>
</reference>
<organism evidence="1 2">
    <name type="scientific">Punica granatum</name>
    <name type="common">Pomegranate</name>
    <dbReference type="NCBI Taxonomy" id="22663"/>
    <lineage>
        <taxon>Eukaryota</taxon>
        <taxon>Viridiplantae</taxon>
        <taxon>Streptophyta</taxon>
        <taxon>Embryophyta</taxon>
        <taxon>Tracheophyta</taxon>
        <taxon>Spermatophyta</taxon>
        <taxon>Magnoliopsida</taxon>
        <taxon>eudicotyledons</taxon>
        <taxon>Gunneridae</taxon>
        <taxon>Pentapetalae</taxon>
        <taxon>rosids</taxon>
        <taxon>malvids</taxon>
        <taxon>Myrtales</taxon>
        <taxon>Lythraceae</taxon>
        <taxon>Punica</taxon>
    </lineage>
</organism>
<comment type="caution">
    <text evidence="1">The sequence shown here is derived from an EMBL/GenBank/DDBJ whole genome shotgun (WGS) entry which is preliminary data.</text>
</comment>
<dbReference type="AlphaFoldDB" id="A0A218X3H3"/>
<evidence type="ECO:0000313" key="2">
    <source>
        <dbReference type="Proteomes" id="UP000197138"/>
    </source>
</evidence>
<gene>
    <name evidence="1" type="ORF">CDL15_Pgr003441</name>
</gene>
<dbReference type="Proteomes" id="UP000197138">
    <property type="component" value="Unassembled WGS sequence"/>
</dbReference>
<evidence type="ECO:0000313" key="1">
    <source>
        <dbReference type="EMBL" id="OWM79269.1"/>
    </source>
</evidence>
<sequence length="87" mass="9320">MVAPALYCQKTVPASGLHEAAIMGSVAAPYALLERYGKVVVSPRNRRANLRLTHGKTCVSSVSRHGPKVMAKPLVILTVLQHSSTVQ</sequence>
<proteinExistence type="predicted"/>
<name>A0A218X3H3_PUNGR</name>
<accession>A0A218X3H3</accession>